<name>A0ABR8G622_9NOSO</name>
<protein>
    <submittedName>
        <fullName evidence="1">Uncharacterized protein</fullName>
    </submittedName>
</protein>
<dbReference type="Proteomes" id="UP000603457">
    <property type="component" value="Unassembled WGS sequence"/>
</dbReference>
<dbReference type="RefSeq" id="WP_190971235.1">
    <property type="nucleotide sequence ID" value="NZ_JACJTB010000085.1"/>
</dbReference>
<organism evidence="1 2">
    <name type="scientific">Nostoc spongiaeforme FACHB-130</name>
    <dbReference type="NCBI Taxonomy" id="1357510"/>
    <lineage>
        <taxon>Bacteria</taxon>
        <taxon>Bacillati</taxon>
        <taxon>Cyanobacteriota</taxon>
        <taxon>Cyanophyceae</taxon>
        <taxon>Nostocales</taxon>
        <taxon>Nostocaceae</taxon>
        <taxon>Nostoc</taxon>
    </lineage>
</organism>
<evidence type="ECO:0000313" key="1">
    <source>
        <dbReference type="EMBL" id="MBD2598606.1"/>
    </source>
</evidence>
<sequence length="80" mass="9093">MLNSSQQKLFSLLIYCPNLQHLAQLPPEICEVLCELALALRTGGFDAIQASVKLKKLAEMTHEEILYAFEVYRQKQIGKN</sequence>
<keyword evidence="2" id="KW-1185">Reference proteome</keyword>
<dbReference type="EMBL" id="JACJTB010000085">
    <property type="protein sequence ID" value="MBD2598606.1"/>
    <property type="molecule type" value="Genomic_DNA"/>
</dbReference>
<accession>A0ABR8G622</accession>
<proteinExistence type="predicted"/>
<comment type="caution">
    <text evidence="1">The sequence shown here is derived from an EMBL/GenBank/DDBJ whole genome shotgun (WGS) entry which is preliminary data.</text>
</comment>
<evidence type="ECO:0000313" key="2">
    <source>
        <dbReference type="Proteomes" id="UP000603457"/>
    </source>
</evidence>
<reference evidence="1 2" key="1">
    <citation type="journal article" date="2020" name="ISME J.">
        <title>Comparative genomics reveals insights into cyanobacterial evolution and habitat adaptation.</title>
        <authorList>
            <person name="Chen M.Y."/>
            <person name="Teng W.K."/>
            <person name="Zhao L."/>
            <person name="Hu C.X."/>
            <person name="Zhou Y.K."/>
            <person name="Han B.P."/>
            <person name="Song L.R."/>
            <person name="Shu W.S."/>
        </authorList>
    </citation>
    <scope>NUCLEOTIDE SEQUENCE [LARGE SCALE GENOMIC DNA]</scope>
    <source>
        <strain evidence="1 2">FACHB-130</strain>
    </source>
</reference>
<gene>
    <name evidence="1" type="ORF">H6G74_30555</name>
</gene>